<evidence type="ECO:0000313" key="2">
    <source>
        <dbReference type="Proteomes" id="UP000003233"/>
    </source>
</evidence>
<dbReference type="RefSeq" id="WP_008698257.1">
    <property type="nucleotide sequence ID" value="NZ_KE161009.1"/>
</dbReference>
<dbReference type="HOGENOM" id="CLU_3136037_0_0_0"/>
<dbReference type="EMBL" id="AGWJ02000023">
    <property type="protein sequence ID" value="EHO79784.1"/>
    <property type="molecule type" value="Genomic_DNA"/>
</dbReference>
<protein>
    <submittedName>
        <fullName evidence="1">Uncharacterized protein</fullName>
    </submittedName>
</protein>
<dbReference type="AlphaFoldDB" id="H1PVT0"/>
<evidence type="ECO:0000313" key="1">
    <source>
        <dbReference type="EMBL" id="EHO79784.1"/>
    </source>
</evidence>
<dbReference type="PATRIC" id="fig|457404.5.peg.2628"/>
<organism evidence="1 2">
    <name type="scientific">Fusobacterium ulcerans 12-1B</name>
    <dbReference type="NCBI Taxonomy" id="457404"/>
    <lineage>
        <taxon>Bacteria</taxon>
        <taxon>Fusobacteriati</taxon>
        <taxon>Fusobacteriota</taxon>
        <taxon>Fusobacteriia</taxon>
        <taxon>Fusobacteriales</taxon>
        <taxon>Fusobacteriaceae</taxon>
        <taxon>Fusobacterium</taxon>
    </lineage>
</organism>
<dbReference type="BioCyc" id="FSP457404-HMP:GTSQ-2549-MONOMER"/>
<dbReference type="Proteomes" id="UP000003233">
    <property type="component" value="Unassembled WGS sequence"/>
</dbReference>
<gene>
    <name evidence="1" type="ORF">HMPREF0402_02523</name>
</gene>
<name>H1PVT0_9FUSO</name>
<proteinExistence type="predicted"/>
<keyword evidence="2" id="KW-1185">Reference proteome</keyword>
<accession>H1PVT0</accession>
<reference evidence="1 2" key="1">
    <citation type="submission" date="2012-07" db="EMBL/GenBank/DDBJ databases">
        <title>The Genome Sequence of Fusobacterium ulcerans 12_1B.</title>
        <authorList>
            <consortium name="The Broad Institute Genome Sequencing Platform"/>
            <person name="Earl A."/>
            <person name="Ward D."/>
            <person name="Feldgarden M."/>
            <person name="Gevers D."/>
            <person name="Strauss J."/>
            <person name="Ambrose C.E."/>
            <person name="Allen-Vercoe E."/>
            <person name="Walker B."/>
            <person name="Young S.K."/>
            <person name="Zeng Q."/>
            <person name="Gargeya S."/>
            <person name="Fitzgerald M."/>
            <person name="Haas B."/>
            <person name="Abouelleil A."/>
            <person name="Alvarado L."/>
            <person name="Arachchi H.M."/>
            <person name="Berlin A.M."/>
            <person name="Chapman S.B."/>
            <person name="Goldberg J."/>
            <person name="Griggs A."/>
            <person name="Gujja S."/>
            <person name="Hansen M."/>
            <person name="Howarth C."/>
            <person name="Imamovic A."/>
            <person name="Larimer J."/>
            <person name="McCowen C."/>
            <person name="Montmayeur A."/>
            <person name="Murphy C."/>
            <person name="Neiman D."/>
            <person name="Pearson M."/>
            <person name="Priest M."/>
            <person name="Roberts A."/>
            <person name="Saif S."/>
            <person name="Shea T."/>
            <person name="Sisk P."/>
            <person name="Sykes S."/>
            <person name="Wortman J."/>
            <person name="Nusbaum C."/>
            <person name="Birren B."/>
        </authorList>
    </citation>
    <scope>NUCLEOTIDE SEQUENCE [LARGE SCALE GENOMIC DNA]</scope>
    <source>
        <strain evidence="1 2">12_1B</strain>
    </source>
</reference>
<sequence length="49" mass="6004">MWKNEKKFKKITDLSEKFIQEMKIEGLNYDEMVVLLKKVENEYGYICKK</sequence>
<comment type="caution">
    <text evidence="1">The sequence shown here is derived from an EMBL/GenBank/DDBJ whole genome shotgun (WGS) entry which is preliminary data.</text>
</comment>